<reference evidence="2 3" key="1">
    <citation type="submission" date="2016-11" db="EMBL/GenBank/DDBJ databases">
        <authorList>
            <person name="Jaros S."/>
            <person name="Januszkiewicz K."/>
            <person name="Wedrychowicz H."/>
        </authorList>
    </citation>
    <scope>NUCLEOTIDE SEQUENCE [LARGE SCALE GENOMIC DNA]</scope>
    <source>
        <strain evidence="2 3">CGMCC 4.5723</strain>
    </source>
</reference>
<evidence type="ECO:0000313" key="3">
    <source>
        <dbReference type="Proteomes" id="UP000184452"/>
    </source>
</evidence>
<gene>
    <name evidence="2" type="ORF">SAMN05421803_101613</name>
</gene>
<feature type="compositionally biased region" description="Basic residues" evidence="1">
    <location>
        <begin position="14"/>
        <end position="23"/>
    </location>
</feature>
<accession>A0A1M6C7U0</accession>
<evidence type="ECO:0000256" key="1">
    <source>
        <dbReference type="SAM" id="MobiDB-lite"/>
    </source>
</evidence>
<dbReference type="EMBL" id="FQZK01000001">
    <property type="protein sequence ID" value="SHI57049.1"/>
    <property type="molecule type" value="Genomic_DNA"/>
</dbReference>
<organism evidence="2 3">
    <name type="scientific">Nocardiopsis flavescens</name>
    <dbReference type="NCBI Taxonomy" id="758803"/>
    <lineage>
        <taxon>Bacteria</taxon>
        <taxon>Bacillati</taxon>
        <taxon>Actinomycetota</taxon>
        <taxon>Actinomycetes</taxon>
        <taxon>Streptosporangiales</taxon>
        <taxon>Nocardiopsidaceae</taxon>
        <taxon>Nocardiopsis</taxon>
    </lineage>
</organism>
<evidence type="ECO:0000313" key="2">
    <source>
        <dbReference type="EMBL" id="SHI57049.1"/>
    </source>
</evidence>
<proteinExistence type="predicted"/>
<dbReference type="Proteomes" id="UP000184452">
    <property type="component" value="Unassembled WGS sequence"/>
</dbReference>
<name>A0A1M6C7U0_9ACTN</name>
<dbReference type="RefSeq" id="WP_073374608.1">
    <property type="nucleotide sequence ID" value="NZ_FQZK01000001.1"/>
</dbReference>
<feature type="compositionally biased region" description="Low complexity" evidence="1">
    <location>
        <begin position="1"/>
        <end position="13"/>
    </location>
</feature>
<keyword evidence="3" id="KW-1185">Reference proteome</keyword>
<dbReference type="AlphaFoldDB" id="A0A1M6C7U0"/>
<sequence>MRAVPATAATARSRPARGRRPRARSSFGERRLRDVRVIGFRSGARTWELAVVTIDVPVVTAALREAESWSGPTPPE</sequence>
<dbReference type="OrthoDB" id="3429666at2"/>
<feature type="region of interest" description="Disordered" evidence="1">
    <location>
        <begin position="1"/>
        <end position="26"/>
    </location>
</feature>
<protein>
    <submittedName>
        <fullName evidence="2">Uncharacterized protein</fullName>
    </submittedName>
</protein>